<comment type="caution">
    <text evidence="3">The sequence shown here is derived from an EMBL/GenBank/DDBJ whole genome shotgun (WGS) entry which is preliminary data.</text>
</comment>
<protein>
    <submittedName>
        <fullName evidence="3">Calcium-binding protein</fullName>
    </submittedName>
</protein>
<accession>A0A4V3XK02</accession>
<dbReference type="InterPro" id="IPR011049">
    <property type="entry name" value="Serralysin-like_metalloprot_C"/>
</dbReference>
<dbReference type="InterPro" id="IPR018511">
    <property type="entry name" value="Hemolysin-typ_Ca-bd_CS"/>
</dbReference>
<dbReference type="InterPro" id="IPR050557">
    <property type="entry name" value="RTX_toxin/Mannuronan_C5-epim"/>
</dbReference>
<sequence length="480" mass="49276">MNGGPGDDTITLDFPLQDGAVNGSGGFDTLDLGAATVGLFLDIDAGYVRETLALEIVTFEGFEAYTTGAGDDFWRIALDTQAPYLPIYDAGAGDLDVLRIMEMTVGATDTVQSVSFGAAGSITGTKNGTAATFAETRGFEVLTIEVDTDLDFIGSDAGEIVNMRAGGDNHLQGFGGDDHMMGGRGNDIIDGGAGSDTALYNWSNAGVTVYLEHTDRDVGGDQGRDILIDIENLTGSGYGDRLVGDAGSNVLSGLGGDDLIIGKGGDDFLFGHDGNDELRGGDGADQLTGGEGEDVLFGLAGDDMVFGDDGDDYAYGGRGNDLVFGGQGADRLRGNRDSDDLYGERGADDLRGGGGADGLYGGEDNDFLLGGNGADVLVGGSGSDVLIGGAGGGTGDGAMDTFVFGFSDQSGDDYNRIKDFEDGLDMIALDGFGFTDFATDILPLARDTGFGLRLDLDAGYVVLIEGVSLAQFDAGDVVFS</sequence>
<dbReference type="GO" id="GO:0005509">
    <property type="term" value="F:calcium ion binding"/>
    <property type="evidence" value="ECO:0007669"/>
    <property type="project" value="InterPro"/>
</dbReference>
<evidence type="ECO:0000256" key="1">
    <source>
        <dbReference type="ARBA" id="ARBA00004613"/>
    </source>
</evidence>
<evidence type="ECO:0000313" key="4">
    <source>
        <dbReference type="Proteomes" id="UP000306602"/>
    </source>
</evidence>
<dbReference type="Proteomes" id="UP000306602">
    <property type="component" value="Unassembled WGS sequence"/>
</dbReference>
<keyword evidence="2" id="KW-0964">Secreted</keyword>
<dbReference type="PROSITE" id="PS00330">
    <property type="entry name" value="HEMOLYSIN_CALCIUM"/>
    <property type="match status" value="3"/>
</dbReference>
<dbReference type="AlphaFoldDB" id="A0A4V3XK02"/>
<dbReference type="EMBL" id="SRKY01000004">
    <property type="protein sequence ID" value="THH35093.1"/>
    <property type="molecule type" value="Genomic_DNA"/>
</dbReference>
<comment type="subcellular location">
    <subcellularLocation>
        <location evidence="1">Secreted</location>
    </subcellularLocation>
</comment>
<dbReference type="SUPFAM" id="SSF51120">
    <property type="entry name" value="beta-Roll"/>
    <property type="match status" value="3"/>
</dbReference>
<dbReference type="InterPro" id="IPR001343">
    <property type="entry name" value="Hemolysn_Ca-bd"/>
</dbReference>
<name>A0A4V3XK02_9RHOB</name>
<gene>
    <name evidence="3" type="ORF">E4Z66_14795</name>
</gene>
<dbReference type="RefSeq" id="WP_136463826.1">
    <property type="nucleotide sequence ID" value="NZ_SRKY01000004.1"/>
</dbReference>
<organism evidence="3 4">
    <name type="scientific">Aliishimia ponticola</name>
    <dbReference type="NCBI Taxonomy" id="2499833"/>
    <lineage>
        <taxon>Bacteria</taxon>
        <taxon>Pseudomonadati</taxon>
        <taxon>Pseudomonadota</taxon>
        <taxon>Alphaproteobacteria</taxon>
        <taxon>Rhodobacterales</taxon>
        <taxon>Paracoccaceae</taxon>
        <taxon>Aliishimia</taxon>
    </lineage>
</organism>
<dbReference type="PANTHER" id="PTHR38340">
    <property type="entry name" value="S-LAYER PROTEIN"/>
    <property type="match status" value="1"/>
</dbReference>
<dbReference type="Gene3D" id="2.150.10.10">
    <property type="entry name" value="Serralysin-like metalloprotease, C-terminal"/>
    <property type="match status" value="4"/>
</dbReference>
<proteinExistence type="predicted"/>
<reference evidence="3 4" key="1">
    <citation type="submission" date="2019-04" db="EMBL/GenBank/DDBJ databases">
        <title>Shimia ponticola sp. nov., isolated from seawater.</title>
        <authorList>
            <person name="Kim Y.-O."/>
            <person name="Yoon J.-H."/>
        </authorList>
    </citation>
    <scope>NUCLEOTIDE SEQUENCE [LARGE SCALE GENOMIC DNA]</scope>
    <source>
        <strain evidence="3 4">MYP11</strain>
    </source>
</reference>
<keyword evidence="4" id="KW-1185">Reference proteome</keyword>
<evidence type="ECO:0000313" key="3">
    <source>
        <dbReference type="EMBL" id="THH35093.1"/>
    </source>
</evidence>
<dbReference type="PRINTS" id="PR00313">
    <property type="entry name" value="CABNDNGRPT"/>
</dbReference>
<dbReference type="GO" id="GO:0005576">
    <property type="term" value="C:extracellular region"/>
    <property type="evidence" value="ECO:0007669"/>
    <property type="project" value="UniProtKB-SubCell"/>
</dbReference>
<dbReference type="PANTHER" id="PTHR38340:SF1">
    <property type="entry name" value="S-LAYER PROTEIN"/>
    <property type="match status" value="1"/>
</dbReference>
<dbReference type="Pfam" id="PF00353">
    <property type="entry name" value="HemolysinCabind"/>
    <property type="match status" value="5"/>
</dbReference>
<evidence type="ECO:0000256" key="2">
    <source>
        <dbReference type="ARBA" id="ARBA00022525"/>
    </source>
</evidence>
<dbReference type="OrthoDB" id="423072at2"/>